<dbReference type="EMBL" id="FNFU01000019">
    <property type="protein sequence ID" value="SDK93951.1"/>
    <property type="molecule type" value="Genomic_DNA"/>
</dbReference>
<evidence type="ECO:0000256" key="3">
    <source>
        <dbReference type="ARBA" id="ARBA00022448"/>
    </source>
</evidence>
<feature type="transmembrane region" description="Helical" evidence="8">
    <location>
        <begin position="61"/>
        <end position="84"/>
    </location>
</feature>
<keyword evidence="5 8" id="KW-0812">Transmembrane</keyword>
<evidence type="ECO:0000256" key="2">
    <source>
        <dbReference type="ARBA" id="ARBA00010735"/>
    </source>
</evidence>
<dbReference type="RefSeq" id="WP_092324527.1">
    <property type="nucleotide sequence ID" value="NZ_FNFU01000019.1"/>
</dbReference>
<keyword evidence="10" id="KW-1185">Reference proteome</keyword>
<dbReference type="STRING" id="386301.SAMN05216282_1193"/>
<dbReference type="PANTHER" id="PTHR34979">
    <property type="entry name" value="INNER MEMBRANE PROTEIN YGAZ"/>
    <property type="match status" value="1"/>
</dbReference>
<feature type="transmembrane region" description="Helical" evidence="8">
    <location>
        <begin position="188"/>
        <end position="206"/>
    </location>
</feature>
<evidence type="ECO:0000256" key="7">
    <source>
        <dbReference type="ARBA" id="ARBA00023136"/>
    </source>
</evidence>
<name>A0A1G9FZV9_9MICO</name>
<feature type="transmembrane region" description="Helical" evidence="8">
    <location>
        <begin position="162"/>
        <end position="181"/>
    </location>
</feature>
<keyword evidence="3" id="KW-0813">Transport</keyword>
<dbReference type="PANTHER" id="PTHR34979:SF1">
    <property type="entry name" value="INNER MEMBRANE PROTEIN YGAZ"/>
    <property type="match status" value="1"/>
</dbReference>
<evidence type="ECO:0000256" key="5">
    <source>
        <dbReference type="ARBA" id="ARBA00022692"/>
    </source>
</evidence>
<feature type="transmembrane region" description="Helical" evidence="8">
    <location>
        <begin position="212"/>
        <end position="229"/>
    </location>
</feature>
<proteinExistence type="inferred from homology"/>
<evidence type="ECO:0000313" key="10">
    <source>
        <dbReference type="Proteomes" id="UP000198701"/>
    </source>
</evidence>
<dbReference type="OrthoDB" id="5195391at2"/>
<evidence type="ECO:0000256" key="6">
    <source>
        <dbReference type="ARBA" id="ARBA00022989"/>
    </source>
</evidence>
<evidence type="ECO:0000256" key="4">
    <source>
        <dbReference type="ARBA" id="ARBA00022475"/>
    </source>
</evidence>
<keyword evidence="6 8" id="KW-1133">Transmembrane helix</keyword>
<feature type="transmembrane region" description="Helical" evidence="8">
    <location>
        <begin position="134"/>
        <end position="156"/>
    </location>
</feature>
<dbReference type="GO" id="GO:1903785">
    <property type="term" value="P:L-valine transmembrane transport"/>
    <property type="evidence" value="ECO:0007669"/>
    <property type="project" value="TreeGrafter"/>
</dbReference>
<sequence>MNDPGGFDRHHRSAARAGLAVGLATAAYGISFGALSVASGLDIWQTCFISLVMFSGGSQFALVGVLAAGGAAAGPAAIAGAALLGTRNGIYGIRTAPIVGGGPWKRLAAAWITIDESTAVALAQPTPRSRRTGFWVTGIAVFVGWNLTTLAGALIGEALGDTRAFGLDAAAAAAFVGLLWPRLKRVQAGAVAVAAAVVAVVLTPVLMPGLPVLVAALVAVAIGLFNWLGTPDGPAPVPGAAPSMSDATLPVPEDVLPVPGAALPASGTRVETAS</sequence>
<organism evidence="9 10">
    <name type="scientific">Cryobacterium psychrotolerans</name>
    <dbReference type="NCBI Taxonomy" id="386301"/>
    <lineage>
        <taxon>Bacteria</taxon>
        <taxon>Bacillati</taxon>
        <taxon>Actinomycetota</taxon>
        <taxon>Actinomycetes</taxon>
        <taxon>Micrococcales</taxon>
        <taxon>Microbacteriaceae</taxon>
        <taxon>Cryobacterium</taxon>
    </lineage>
</organism>
<dbReference type="AlphaFoldDB" id="A0A1G9FZV9"/>
<gene>
    <name evidence="9" type="ORF">SAMN05216282_1193</name>
</gene>
<dbReference type="GO" id="GO:0005886">
    <property type="term" value="C:plasma membrane"/>
    <property type="evidence" value="ECO:0007669"/>
    <property type="project" value="UniProtKB-SubCell"/>
</dbReference>
<dbReference type="Proteomes" id="UP000198701">
    <property type="component" value="Unassembled WGS sequence"/>
</dbReference>
<evidence type="ECO:0000313" key="9">
    <source>
        <dbReference type="EMBL" id="SDK93951.1"/>
    </source>
</evidence>
<evidence type="ECO:0000256" key="8">
    <source>
        <dbReference type="SAM" id="Phobius"/>
    </source>
</evidence>
<feature type="transmembrane region" description="Helical" evidence="8">
    <location>
        <begin position="19"/>
        <end position="41"/>
    </location>
</feature>
<comment type="subcellular location">
    <subcellularLocation>
        <location evidence="1">Cell membrane</location>
        <topology evidence="1">Multi-pass membrane protein</topology>
    </subcellularLocation>
</comment>
<dbReference type="InterPro" id="IPR011606">
    <property type="entry name" value="Brnchd-chn_aa_trnsp_permease"/>
</dbReference>
<comment type="similarity">
    <text evidence="2">Belongs to the AzlC family.</text>
</comment>
<evidence type="ECO:0000256" key="1">
    <source>
        <dbReference type="ARBA" id="ARBA00004651"/>
    </source>
</evidence>
<protein>
    <submittedName>
        <fullName evidence="9">Predicted branched-chain amino acid permease (Azaleucine resistance)</fullName>
    </submittedName>
</protein>
<accession>A0A1G9FZV9</accession>
<dbReference type="Pfam" id="PF03591">
    <property type="entry name" value="AzlC"/>
    <property type="match status" value="1"/>
</dbReference>
<keyword evidence="4" id="KW-1003">Cell membrane</keyword>
<reference evidence="9 10" key="1">
    <citation type="submission" date="2016-10" db="EMBL/GenBank/DDBJ databases">
        <authorList>
            <person name="de Groot N.N."/>
        </authorList>
    </citation>
    <scope>NUCLEOTIDE SEQUENCE [LARGE SCALE GENOMIC DNA]</scope>
    <source>
        <strain evidence="9 10">CGMCC 1.5382</strain>
    </source>
</reference>
<keyword evidence="7 8" id="KW-0472">Membrane</keyword>